<evidence type="ECO:0000313" key="1">
    <source>
        <dbReference type="EMBL" id="GBM57821.1"/>
    </source>
</evidence>
<comment type="caution">
    <text evidence="1">The sequence shown here is derived from an EMBL/GenBank/DDBJ whole genome shotgun (WGS) entry which is preliminary data.</text>
</comment>
<dbReference type="OrthoDB" id="6760986at2759"/>
<dbReference type="Proteomes" id="UP000499080">
    <property type="component" value="Unassembled WGS sequence"/>
</dbReference>
<keyword evidence="2" id="KW-1185">Reference proteome</keyword>
<protein>
    <submittedName>
        <fullName evidence="1">Uncharacterized protein</fullName>
    </submittedName>
</protein>
<reference evidence="1 2" key="1">
    <citation type="journal article" date="2019" name="Sci. Rep.">
        <title>Orb-weaving spider Araneus ventricosus genome elucidates the spidroin gene catalogue.</title>
        <authorList>
            <person name="Kono N."/>
            <person name="Nakamura H."/>
            <person name="Ohtoshi R."/>
            <person name="Moran D.A.P."/>
            <person name="Shinohara A."/>
            <person name="Yoshida Y."/>
            <person name="Fujiwara M."/>
            <person name="Mori M."/>
            <person name="Tomita M."/>
            <person name="Arakawa K."/>
        </authorList>
    </citation>
    <scope>NUCLEOTIDE SEQUENCE [LARGE SCALE GENOMIC DNA]</scope>
</reference>
<proteinExistence type="predicted"/>
<accession>A0A4Y2GY38</accession>
<name>A0A4Y2GY38_ARAVE</name>
<dbReference type="AlphaFoldDB" id="A0A4Y2GY38"/>
<gene>
    <name evidence="1" type="ORF">AVEN_22074_1</name>
</gene>
<evidence type="ECO:0000313" key="2">
    <source>
        <dbReference type="Proteomes" id="UP000499080"/>
    </source>
</evidence>
<dbReference type="EMBL" id="BGPR01001608">
    <property type="protein sequence ID" value="GBM57821.1"/>
    <property type="molecule type" value="Genomic_DNA"/>
</dbReference>
<organism evidence="1 2">
    <name type="scientific">Araneus ventricosus</name>
    <name type="common">Orbweaver spider</name>
    <name type="synonym">Epeira ventricosa</name>
    <dbReference type="NCBI Taxonomy" id="182803"/>
    <lineage>
        <taxon>Eukaryota</taxon>
        <taxon>Metazoa</taxon>
        <taxon>Ecdysozoa</taxon>
        <taxon>Arthropoda</taxon>
        <taxon>Chelicerata</taxon>
        <taxon>Arachnida</taxon>
        <taxon>Araneae</taxon>
        <taxon>Araneomorphae</taxon>
        <taxon>Entelegynae</taxon>
        <taxon>Araneoidea</taxon>
        <taxon>Araneidae</taxon>
        <taxon>Araneus</taxon>
    </lineage>
</organism>
<sequence length="146" mass="17001">MSDAELQKYFEFDLAPFPLSLFDKGGLRKTRKSVFYNLFSTTTDVNFTSACYVVDGGFLIHRVLRQAKELFSFILKKYVDYAKTHLNKGTTIVSDGYNEESAKCTKSVEPIRRTKKHIVDYVMFYKLMSATCPKRNFYQMITKYGF</sequence>